<dbReference type="AlphaFoldDB" id="A0A6I4P192"/>
<dbReference type="Pfam" id="PF00005">
    <property type="entry name" value="ABC_tran"/>
    <property type="match status" value="2"/>
</dbReference>
<dbReference type="InterPro" id="IPR027417">
    <property type="entry name" value="P-loop_NTPase"/>
</dbReference>
<dbReference type="InterPro" id="IPR050319">
    <property type="entry name" value="ABC_transp_ATP-bind"/>
</dbReference>
<keyword evidence="2" id="KW-0813">Transport</keyword>
<sequence>MSLRVQDLAVSFGGVEAVAGVSFDLAAGQCVALVGESGSGKSVTARALLGLAGADARVSAAALELDGAPLPAAGAPAWRRIRGARIGLVLQDALGALDPLRPVGREIGDGLRLHARASGSERAGRVHDALLRAGIENPVLRARQRSGELSGGLRQRALIAAAIALDPPYLVADEPTTALDAGIGRQVLAELGRLKAAGTGILLISHDLDAVAGLADHVLVLAGGRVVESGPTTQLLAAPEAPETRALLAANPAGRPRGTRLSIEDRPPRHGRATREPPIEPARGVGGPPVLELRDVGVVHRTPDGPFSALDGASLELRRGETLGVVGASGSGKTTLARVAIGLDAPTSGQVRRFGKPGGSGPGALRAARGRIGLVGQDAGGGFDPRWSVERTLADALAAEPGGRRRTRTARRRAVAALLDAVGLSGSLAGRAPASLSGGQRQRVAIARALAAGPELLVLDEPVSALDLTVQARVLDLLDDLQRERGLGYLLISHDLDVVAHASDRIAVVEAGRIVEQGDAARVLAAPEHPATRRLLGARRPLGGAARAQTDPVS</sequence>
<dbReference type="RefSeq" id="WP_160423135.1">
    <property type="nucleotide sequence ID" value="NZ_WSTA01000012.1"/>
</dbReference>
<organism evidence="7 8">
    <name type="scientific">Agromyces seonyuensis</name>
    <dbReference type="NCBI Taxonomy" id="2662446"/>
    <lineage>
        <taxon>Bacteria</taxon>
        <taxon>Bacillati</taxon>
        <taxon>Actinomycetota</taxon>
        <taxon>Actinomycetes</taxon>
        <taxon>Micrococcales</taxon>
        <taxon>Microbacteriaceae</taxon>
        <taxon>Agromyces</taxon>
    </lineage>
</organism>
<evidence type="ECO:0000256" key="3">
    <source>
        <dbReference type="ARBA" id="ARBA00022741"/>
    </source>
</evidence>
<dbReference type="GO" id="GO:0005524">
    <property type="term" value="F:ATP binding"/>
    <property type="evidence" value="ECO:0007669"/>
    <property type="project" value="UniProtKB-KW"/>
</dbReference>
<feature type="domain" description="ABC transporter" evidence="6">
    <location>
        <begin position="3"/>
        <end position="248"/>
    </location>
</feature>
<dbReference type="SMART" id="SM00382">
    <property type="entry name" value="AAA"/>
    <property type="match status" value="2"/>
</dbReference>
<keyword evidence="3" id="KW-0547">Nucleotide-binding</keyword>
<evidence type="ECO:0000259" key="6">
    <source>
        <dbReference type="PROSITE" id="PS50893"/>
    </source>
</evidence>
<keyword evidence="4 7" id="KW-0067">ATP-binding</keyword>
<dbReference type="GO" id="GO:0055085">
    <property type="term" value="P:transmembrane transport"/>
    <property type="evidence" value="ECO:0007669"/>
    <property type="project" value="UniProtKB-ARBA"/>
</dbReference>
<comment type="similarity">
    <text evidence="1">Belongs to the ABC transporter superfamily.</text>
</comment>
<dbReference type="PROSITE" id="PS00211">
    <property type="entry name" value="ABC_TRANSPORTER_1"/>
    <property type="match status" value="1"/>
</dbReference>
<feature type="region of interest" description="Disordered" evidence="5">
    <location>
        <begin position="253"/>
        <end position="287"/>
    </location>
</feature>
<dbReference type="InterPro" id="IPR003439">
    <property type="entry name" value="ABC_transporter-like_ATP-bd"/>
</dbReference>
<dbReference type="Gene3D" id="3.40.50.300">
    <property type="entry name" value="P-loop containing nucleotide triphosphate hydrolases"/>
    <property type="match status" value="2"/>
</dbReference>
<comment type="caution">
    <text evidence="7">The sequence shown here is derived from an EMBL/GenBank/DDBJ whole genome shotgun (WGS) entry which is preliminary data.</text>
</comment>
<evidence type="ECO:0000256" key="1">
    <source>
        <dbReference type="ARBA" id="ARBA00005417"/>
    </source>
</evidence>
<dbReference type="PROSITE" id="PS50893">
    <property type="entry name" value="ABC_TRANSPORTER_2"/>
    <property type="match status" value="2"/>
</dbReference>
<accession>A0A6I4P192</accession>
<reference evidence="7 8" key="1">
    <citation type="submission" date="2019-12" db="EMBL/GenBank/DDBJ databases">
        <authorList>
            <person name="Kim Y.S."/>
        </authorList>
    </citation>
    <scope>NUCLEOTIDE SEQUENCE [LARGE SCALE GENOMIC DNA]</scope>
    <source>
        <strain evidence="7 8">MMS17-SY077</strain>
    </source>
</reference>
<protein>
    <submittedName>
        <fullName evidence="7">ATP-binding cassette domain-containing protein</fullName>
    </submittedName>
</protein>
<feature type="compositionally biased region" description="Basic and acidic residues" evidence="5">
    <location>
        <begin position="262"/>
        <end position="278"/>
    </location>
</feature>
<evidence type="ECO:0000256" key="4">
    <source>
        <dbReference type="ARBA" id="ARBA00022840"/>
    </source>
</evidence>
<dbReference type="InterPro" id="IPR017871">
    <property type="entry name" value="ABC_transporter-like_CS"/>
</dbReference>
<evidence type="ECO:0000313" key="7">
    <source>
        <dbReference type="EMBL" id="MWB97789.1"/>
    </source>
</evidence>
<dbReference type="PANTHER" id="PTHR43776">
    <property type="entry name" value="TRANSPORT ATP-BINDING PROTEIN"/>
    <property type="match status" value="1"/>
</dbReference>
<evidence type="ECO:0000256" key="2">
    <source>
        <dbReference type="ARBA" id="ARBA00022448"/>
    </source>
</evidence>
<evidence type="ECO:0000313" key="8">
    <source>
        <dbReference type="Proteomes" id="UP000438182"/>
    </source>
</evidence>
<dbReference type="InterPro" id="IPR003593">
    <property type="entry name" value="AAA+_ATPase"/>
</dbReference>
<feature type="domain" description="ABC transporter" evidence="6">
    <location>
        <begin position="291"/>
        <end position="536"/>
    </location>
</feature>
<dbReference type="PANTHER" id="PTHR43776:SF7">
    <property type="entry name" value="D,D-DIPEPTIDE TRANSPORT ATP-BINDING PROTEIN DDPF-RELATED"/>
    <property type="match status" value="1"/>
</dbReference>
<evidence type="ECO:0000256" key="5">
    <source>
        <dbReference type="SAM" id="MobiDB-lite"/>
    </source>
</evidence>
<proteinExistence type="inferred from homology"/>
<keyword evidence="8" id="KW-1185">Reference proteome</keyword>
<dbReference type="GO" id="GO:0016887">
    <property type="term" value="F:ATP hydrolysis activity"/>
    <property type="evidence" value="ECO:0007669"/>
    <property type="project" value="InterPro"/>
</dbReference>
<dbReference type="SUPFAM" id="SSF52540">
    <property type="entry name" value="P-loop containing nucleoside triphosphate hydrolases"/>
    <property type="match status" value="2"/>
</dbReference>
<dbReference type="CDD" id="cd03257">
    <property type="entry name" value="ABC_NikE_OppD_transporters"/>
    <property type="match status" value="1"/>
</dbReference>
<dbReference type="Proteomes" id="UP000438182">
    <property type="component" value="Unassembled WGS sequence"/>
</dbReference>
<gene>
    <name evidence="7" type="ORF">GB864_04385</name>
</gene>
<name>A0A6I4P192_9MICO</name>
<dbReference type="EMBL" id="WSTA01000012">
    <property type="protein sequence ID" value="MWB97789.1"/>
    <property type="molecule type" value="Genomic_DNA"/>
</dbReference>